<dbReference type="GO" id="GO:0046576">
    <property type="term" value="F:rhamnogalacturonan alpha-L-rhamnopyranosyl-(1-&gt;4)-alpha-D-galactopyranosyluronide lyase activity"/>
    <property type="evidence" value="ECO:0007669"/>
    <property type="project" value="UniProtKB-ARBA"/>
</dbReference>
<feature type="compositionally biased region" description="Polar residues" evidence="11">
    <location>
        <begin position="67"/>
        <end position="89"/>
    </location>
</feature>
<keyword evidence="4" id="KW-0732">Signal</keyword>
<proteinExistence type="inferred from homology"/>
<dbReference type="AlphaFoldDB" id="A0A4U0WME5"/>
<evidence type="ECO:0000313" key="14">
    <source>
        <dbReference type="Proteomes" id="UP000309340"/>
    </source>
</evidence>
<feature type="region of interest" description="Disordered" evidence="11">
    <location>
        <begin position="33"/>
        <end position="123"/>
    </location>
</feature>
<name>A0A4U0WME5_9PEZI</name>
<feature type="compositionally biased region" description="Basic and acidic residues" evidence="11">
    <location>
        <begin position="113"/>
        <end position="123"/>
    </location>
</feature>
<dbReference type="InterPro" id="IPR012334">
    <property type="entry name" value="Pectin_lyas_fold"/>
</dbReference>
<keyword evidence="6" id="KW-1015">Disulfide bond</keyword>
<keyword evidence="3" id="KW-0964">Secreted</keyword>
<dbReference type="PANTHER" id="PTHR31736">
    <property type="match status" value="1"/>
</dbReference>
<evidence type="ECO:0000256" key="7">
    <source>
        <dbReference type="ARBA" id="ARBA00023180"/>
    </source>
</evidence>
<evidence type="ECO:0000256" key="11">
    <source>
        <dbReference type="SAM" id="MobiDB-lite"/>
    </source>
</evidence>
<comment type="caution">
    <text evidence="13">The sequence shown here is derived from an EMBL/GenBank/DDBJ whole genome shotgun (WGS) entry which is preliminary data.</text>
</comment>
<sequence>MKFAKELDDNAVPEWKGQYLDYKHGKKKLNAVTRALRNVDKPEGAEKQQQARRSPFASLRDAPVYSLFQQERQNGVPQQQTGSRDSSTPLVHGRSRSEDAPSPRPAQQDDGDATPRARAINERSPLRIKRQEGPRMTRYGTVKTCDITNYGAKADGETDISSAITAAFTACNSGGVVVIPSGDYALSTWVTLSGGNAWALQLDGTIYRTGTAGGNMIMIEHSTDFELFSSTGKGAVQGYGYEFHKKGDTSGPRLLRMYEVTSFSVHDIILVDSPVFHFSLDTCDRGEVYNLAIRGGDSGGLDGIDVWSTNIWIHDIMVTNKDECVTVKSPSKNILVEQIYCNRSGGCAMGSLGASTNISAITYRNVYTWASNQMYMIKSNGGSGTVSQVVLENFIGHGNAYSLDIDQYWSSMSEVAGAGVQLNKITVANWTGTEADGAERGPIKILCADGAPCTGVDVSDFDMWTEAGSSQVYECRSAYTDLHRTPALYCLSGEAEHVAYAVKTRTVTAAAAGYAAPSMAEDLASAPWGTTASIPIPAMPTSFFPGTLPLKPLAAGSS</sequence>
<keyword evidence="8 10" id="KW-0326">Glycosidase</keyword>
<dbReference type="SUPFAM" id="SSF51126">
    <property type="entry name" value="Pectin lyase-like"/>
    <property type="match status" value="1"/>
</dbReference>
<dbReference type="GO" id="GO:0004650">
    <property type="term" value="F:polygalacturonase activity"/>
    <property type="evidence" value="ECO:0007669"/>
    <property type="project" value="InterPro"/>
</dbReference>
<accession>A0A4U0WME5</accession>
<evidence type="ECO:0000256" key="1">
    <source>
        <dbReference type="ARBA" id="ARBA00004613"/>
    </source>
</evidence>
<dbReference type="InterPro" id="IPR004331">
    <property type="entry name" value="SPX_dom"/>
</dbReference>
<evidence type="ECO:0000259" key="12">
    <source>
        <dbReference type="Pfam" id="PF03105"/>
    </source>
</evidence>
<feature type="compositionally biased region" description="Basic and acidic residues" evidence="11">
    <location>
        <begin position="37"/>
        <end position="46"/>
    </location>
</feature>
<organism evidence="13 14">
    <name type="scientific">Friedmanniomyces simplex</name>
    <dbReference type="NCBI Taxonomy" id="329884"/>
    <lineage>
        <taxon>Eukaryota</taxon>
        <taxon>Fungi</taxon>
        <taxon>Dikarya</taxon>
        <taxon>Ascomycota</taxon>
        <taxon>Pezizomycotina</taxon>
        <taxon>Dothideomycetes</taxon>
        <taxon>Dothideomycetidae</taxon>
        <taxon>Mycosphaerellales</taxon>
        <taxon>Teratosphaeriaceae</taxon>
        <taxon>Friedmanniomyces</taxon>
    </lineage>
</organism>
<dbReference type="Pfam" id="PF03105">
    <property type="entry name" value="SPX"/>
    <property type="match status" value="1"/>
</dbReference>
<keyword evidence="9" id="KW-0961">Cell wall biogenesis/degradation</keyword>
<evidence type="ECO:0000256" key="2">
    <source>
        <dbReference type="ARBA" id="ARBA00008834"/>
    </source>
</evidence>
<evidence type="ECO:0000256" key="5">
    <source>
        <dbReference type="ARBA" id="ARBA00022801"/>
    </source>
</evidence>
<keyword evidence="7" id="KW-0325">Glycoprotein</keyword>
<comment type="subcellular location">
    <subcellularLocation>
        <location evidence="1">Secreted</location>
    </subcellularLocation>
</comment>
<keyword evidence="5 10" id="KW-0378">Hydrolase</keyword>
<evidence type="ECO:0000256" key="6">
    <source>
        <dbReference type="ARBA" id="ARBA00023157"/>
    </source>
</evidence>
<dbReference type="EMBL" id="NAJQ01000843">
    <property type="protein sequence ID" value="TKA64394.1"/>
    <property type="molecule type" value="Genomic_DNA"/>
</dbReference>
<evidence type="ECO:0000256" key="8">
    <source>
        <dbReference type="ARBA" id="ARBA00023295"/>
    </source>
</evidence>
<gene>
    <name evidence="13" type="ORF">B0A55_10372</name>
</gene>
<dbReference type="STRING" id="329884.A0A4U0WME5"/>
<evidence type="ECO:0000256" key="9">
    <source>
        <dbReference type="ARBA" id="ARBA00023316"/>
    </source>
</evidence>
<dbReference type="GO" id="GO:0005975">
    <property type="term" value="P:carbohydrate metabolic process"/>
    <property type="evidence" value="ECO:0007669"/>
    <property type="project" value="InterPro"/>
</dbReference>
<evidence type="ECO:0000313" key="13">
    <source>
        <dbReference type="EMBL" id="TKA64394.1"/>
    </source>
</evidence>
<dbReference type="PANTHER" id="PTHR31736:SF19">
    <property type="entry name" value="PECTIN LYASE SUPERFAMILY PROTEIN-RELATED"/>
    <property type="match status" value="1"/>
</dbReference>
<dbReference type="Pfam" id="PF00295">
    <property type="entry name" value="Glyco_hydro_28"/>
    <property type="match status" value="1"/>
</dbReference>
<protein>
    <submittedName>
        <fullName evidence="13">Putative rhamnogalacturonase B</fullName>
    </submittedName>
</protein>
<dbReference type="GO" id="GO:0071555">
    <property type="term" value="P:cell wall organization"/>
    <property type="evidence" value="ECO:0007669"/>
    <property type="project" value="UniProtKB-KW"/>
</dbReference>
<dbReference type="InterPro" id="IPR000743">
    <property type="entry name" value="Glyco_hydro_28"/>
</dbReference>
<reference evidence="13 14" key="1">
    <citation type="submission" date="2017-03" db="EMBL/GenBank/DDBJ databases">
        <title>Genomes of endolithic fungi from Antarctica.</title>
        <authorList>
            <person name="Coleine C."/>
            <person name="Masonjones S."/>
            <person name="Stajich J.E."/>
        </authorList>
    </citation>
    <scope>NUCLEOTIDE SEQUENCE [LARGE SCALE GENOMIC DNA]</scope>
    <source>
        <strain evidence="13 14">CCFEE 5184</strain>
    </source>
</reference>
<evidence type="ECO:0000256" key="3">
    <source>
        <dbReference type="ARBA" id="ARBA00022525"/>
    </source>
</evidence>
<dbReference type="OrthoDB" id="2268901at2759"/>
<evidence type="ECO:0000256" key="10">
    <source>
        <dbReference type="RuleBase" id="RU361169"/>
    </source>
</evidence>
<dbReference type="Proteomes" id="UP000309340">
    <property type="component" value="Unassembled WGS sequence"/>
</dbReference>
<keyword evidence="14" id="KW-1185">Reference proteome</keyword>
<dbReference type="InterPro" id="IPR011050">
    <property type="entry name" value="Pectin_lyase_fold/virulence"/>
</dbReference>
<dbReference type="Gene3D" id="2.160.20.10">
    <property type="entry name" value="Single-stranded right-handed beta-helix, Pectin lyase-like"/>
    <property type="match status" value="1"/>
</dbReference>
<comment type="similarity">
    <text evidence="2 10">Belongs to the glycosyl hydrolase 28 family.</text>
</comment>
<feature type="domain" description="SPX" evidence="12">
    <location>
        <begin position="1"/>
        <end position="110"/>
    </location>
</feature>
<dbReference type="GO" id="GO:0005576">
    <property type="term" value="C:extracellular region"/>
    <property type="evidence" value="ECO:0007669"/>
    <property type="project" value="UniProtKB-SubCell"/>
</dbReference>
<evidence type="ECO:0000256" key="4">
    <source>
        <dbReference type="ARBA" id="ARBA00022729"/>
    </source>
</evidence>